<gene>
    <name evidence="1" type="ORF">KGM_214238</name>
</gene>
<name>A0A212FPQ7_DANPL</name>
<organism evidence="1 2">
    <name type="scientific">Danaus plexippus plexippus</name>
    <dbReference type="NCBI Taxonomy" id="278856"/>
    <lineage>
        <taxon>Eukaryota</taxon>
        <taxon>Metazoa</taxon>
        <taxon>Ecdysozoa</taxon>
        <taxon>Arthropoda</taxon>
        <taxon>Hexapoda</taxon>
        <taxon>Insecta</taxon>
        <taxon>Pterygota</taxon>
        <taxon>Neoptera</taxon>
        <taxon>Endopterygota</taxon>
        <taxon>Lepidoptera</taxon>
        <taxon>Glossata</taxon>
        <taxon>Ditrysia</taxon>
        <taxon>Papilionoidea</taxon>
        <taxon>Nymphalidae</taxon>
        <taxon>Danainae</taxon>
        <taxon>Danaini</taxon>
        <taxon>Danaina</taxon>
        <taxon>Danaus</taxon>
        <taxon>Danaus</taxon>
    </lineage>
</organism>
<comment type="caution">
    <text evidence="1">The sequence shown here is derived from an EMBL/GenBank/DDBJ whole genome shotgun (WGS) entry which is preliminary data.</text>
</comment>
<accession>A0A212FPQ7</accession>
<evidence type="ECO:0000313" key="1">
    <source>
        <dbReference type="EMBL" id="OWR55689.1"/>
    </source>
</evidence>
<dbReference type="EMBL" id="AGBW02001662">
    <property type="protein sequence ID" value="OWR55689.1"/>
    <property type="molecule type" value="Genomic_DNA"/>
</dbReference>
<proteinExistence type="predicted"/>
<keyword evidence="2" id="KW-1185">Reference proteome</keyword>
<dbReference type="Proteomes" id="UP000007151">
    <property type="component" value="Unassembled WGS sequence"/>
</dbReference>
<dbReference type="AlphaFoldDB" id="A0A212FPQ7"/>
<sequence length="142" mass="16193">MVSITAKKRINYIRIYNSQDRLQVKQEDQGKIIVVLKPTRWVRGAPEVCRVGETSSEFTSFITAMQFLYFGSESYNILLELVFKIMLCLALHQKTFGDPLESTPFDRCYAPKTATQKRNRIVIETPVDVVGCGLHALPVTYT</sequence>
<protein>
    <submittedName>
        <fullName evidence="1">Uncharacterized protein</fullName>
    </submittedName>
</protein>
<dbReference type="KEGG" id="dpl:KGM_214238"/>
<evidence type="ECO:0000313" key="2">
    <source>
        <dbReference type="Proteomes" id="UP000007151"/>
    </source>
</evidence>
<dbReference type="InParanoid" id="A0A212FPQ7"/>
<reference evidence="1 2" key="1">
    <citation type="journal article" date="2011" name="Cell">
        <title>The monarch butterfly genome yields insights into long-distance migration.</title>
        <authorList>
            <person name="Zhan S."/>
            <person name="Merlin C."/>
            <person name="Boore J.L."/>
            <person name="Reppert S.M."/>
        </authorList>
    </citation>
    <scope>NUCLEOTIDE SEQUENCE [LARGE SCALE GENOMIC DNA]</scope>
    <source>
        <strain evidence="1">F-2</strain>
    </source>
</reference>